<dbReference type="Proteomes" id="UP001179361">
    <property type="component" value="Unassembled WGS sequence"/>
</dbReference>
<evidence type="ECO:0000313" key="3">
    <source>
        <dbReference type="Proteomes" id="UP001179361"/>
    </source>
</evidence>
<evidence type="ECO:0000313" key="2">
    <source>
        <dbReference type="EMBL" id="MCD2515060.1"/>
    </source>
</evidence>
<dbReference type="Pfam" id="PF13946">
    <property type="entry name" value="DUF4214"/>
    <property type="match status" value="1"/>
</dbReference>
<feature type="domain" description="DUF4214" evidence="1">
    <location>
        <begin position="2"/>
        <end position="58"/>
    </location>
</feature>
<comment type="caution">
    <text evidence="2">The sequence shown here is derived from an EMBL/GenBank/DDBJ whole genome shotgun (WGS) entry which is preliminary data.</text>
</comment>
<sequence>MYGSTPTNAEIVMRLYKNILHREPEAGGYNFWLDVLDSKRADLPTVLAAFSEGPENRAATTELIANGVAYTPYG</sequence>
<dbReference type="InterPro" id="IPR025282">
    <property type="entry name" value="DUF4214"/>
</dbReference>
<protein>
    <submittedName>
        <fullName evidence="2">DUF4214 domain-containing protein</fullName>
    </submittedName>
</protein>
<dbReference type="EMBL" id="JAJNOC010000001">
    <property type="protein sequence ID" value="MCD2515060.1"/>
    <property type="molecule type" value="Genomic_DNA"/>
</dbReference>
<accession>A0ABS8Q344</accession>
<reference evidence="2" key="1">
    <citation type="submission" date="2021-11" db="EMBL/GenBank/DDBJ databases">
        <title>The complete genome of Massilia sp sp. G4R7.</title>
        <authorList>
            <person name="Liu L."/>
            <person name="Yue J."/>
            <person name="Yuan J."/>
            <person name="Yang F."/>
            <person name="Li L."/>
        </authorList>
    </citation>
    <scope>NUCLEOTIDE SEQUENCE</scope>
    <source>
        <strain evidence="2">G4R7</strain>
    </source>
</reference>
<proteinExistence type="predicted"/>
<name>A0ABS8Q344_9BURK</name>
<organism evidence="2 3">
    <name type="scientific">Massilia phyllostachyos</name>
    <dbReference type="NCBI Taxonomy" id="2898585"/>
    <lineage>
        <taxon>Bacteria</taxon>
        <taxon>Pseudomonadati</taxon>
        <taxon>Pseudomonadota</taxon>
        <taxon>Betaproteobacteria</taxon>
        <taxon>Burkholderiales</taxon>
        <taxon>Oxalobacteraceae</taxon>
        <taxon>Telluria group</taxon>
        <taxon>Massilia</taxon>
    </lineage>
</organism>
<evidence type="ECO:0000259" key="1">
    <source>
        <dbReference type="Pfam" id="PF13946"/>
    </source>
</evidence>
<keyword evidence="3" id="KW-1185">Reference proteome</keyword>
<gene>
    <name evidence="2" type="ORF">LQ564_01880</name>
</gene>